<dbReference type="OrthoDB" id="268693at2759"/>
<dbReference type="SMART" id="SM01393">
    <property type="entry name" value="Ribosomal_L32e"/>
    <property type="match status" value="1"/>
</dbReference>
<keyword evidence="2 5" id="KW-0689">Ribosomal protein</keyword>
<proteinExistence type="inferred from homology"/>
<dbReference type="GO" id="GO:0003735">
    <property type="term" value="F:structural constituent of ribosome"/>
    <property type="evidence" value="ECO:0007669"/>
    <property type="project" value="InterPro"/>
</dbReference>
<accession>A0A0D8Y159</accession>
<dbReference type="Pfam" id="PF01655">
    <property type="entry name" value="Ribosomal_L32e"/>
    <property type="match status" value="1"/>
</dbReference>
<dbReference type="CDD" id="cd00513">
    <property type="entry name" value="Ribosomal_L32_L32e"/>
    <property type="match status" value="1"/>
</dbReference>
<dbReference type="AlphaFoldDB" id="A0A0D8Y159"/>
<dbReference type="PROSITE" id="PS00580">
    <property type="entry name" value="RIBOSOMAL_L32E"/>
    <property type="match status" value="1"/>
</dbReference>
<evidence type="ECO:0000256" key="1">
    <source>
        <dbReference type="ARBA" id="ARBA00008431"/>
    </source>
</evidence>
<dbReference type="Proteomes" id="UP000053766">
    <property type="component" value="Unassembled WGS sequence"/>
</dbReference>
<evidence type="ECO:0000256" key="3">
    <source>
        <dbReference type="ARBA" id="ARBA00023274"/>
    </source>
</evidence>
<dbReference type="GO" id="GO:0006412">
    <property type="term" value="P:translation"/>
    <property type="evidence" value="ECO:0007669"/>
    <property type="project" value="InterPro"/>
</dbReference>
<dbReference type="PANTHER" id="PTHR23413:SF1">
    <property type="entry name" value="RIBOSOMAL PROTEIN L32"/>
    <property type="match status" value="1"/>
</dbReference>
<dbReference type="InterPro" id="IPR036351">
    <property type="entry name" value="Ribosomal_eL32_sf"/>
</dbReference>
<protein>
    <recommendedName>
        <fullName evidence="4">60S ribosomal protein L32</fullName>
    </recommendedName>
</protein>
<organism evidence="5 6">
    <name type="scientific">Dictyocaulus viviparus</name>
    <name type="common">Bovine lungworm</name>
    <dbReference type="NCBI Taxonomy" id="29172"/>
    <lineage>
        <taxon>Eukaryota</taxon>
        <taxon>Metazoa</taxon>
        <taxon>Ecdysozoa</taxon>
        <taxon>Nematoda</taxon>
        <taxon>Chromadorea</taxon>
        <taxon>Rhabditida</taxon>
        <taxon>Rhabditina</taxon>
        <taxon>Rhabditomorpha</taxon>
        <taxon>Strongyloidea</taxon>
        <taxon>Metastrongylidae</taxon>
        <taxon>Dictyocaulus</taxon>
    </lineage>
</organism>
<evidence type="ECO:0000313" key="6">
    <source>
        <dbReference type="Proteomes" id="UP000053766"/>
    </source>
</evidence>
<comment type="similarity">
    <text evidence="1">Belongs to the eukaryotic ribosomal protein eL32 family.</text>
</comment>
<dbReference type="SUPFAM" id="SSF52042">
    <property type="entry name" value="Ribosomal protein L32e"/>
    <property type="match status" value="1"/>
</dbReference>
<name>A0A0D8Y159_DICVI</name>
<gene>
    <name evidence="5" type="ORF">DICVIV_04109</name>
</gene>
<dbReference type="GO" id="GO:0022625">
    <property type="term" value="C:cytosolic large ribosomal subunit"/>
    <property type="evidence" value="ECO:0007669"/>
    <property type="project" value="TreeGrafter"/>
</dbReference>
<dbReference type="InterPro" id="IPR018263">
    <property type="entry name" value="Ribosomal_eL32_CS"/>
</dbReference>
<sequence>MVNVAGTKVKIVKKKVTRFKRHESDRYHRLKPNWRKPKGIDNRVRRRFRGMRAMPNVGFGSDKRTKFVLPCGYKKVLVRNVKDLDMLLMQSFRYIGEVAHTVSAQSRKAIVERAAQLNIKLTNGHARIRTEENE</sequence>
<dbReference type="InterPro" id="IPR001515">
    <property type="entry name" value="Ribosomal_eL32"/>
</dbReference>
<evidence type="ECO:0000313" key="5">
    <source>
        <dbReference type="EMBL" id="KJH49769.1"/>
    </source>
</evidence>
<keyword evidence="6" id="KW-1185">Reference proteome</keyword>
<reference evidence="5 6" key="1">
    <citation type="submission" date="2013-11" db="EMBL/GenBank/DDBJ databases">
        <title>Draft genome of the bovine lungworm Dictyocaulus viviparus.</title>
        <authorList>
            <person name="Mitreva M."/>
        </authorList>
    </citation>
    <scope>NUCLEOTIDE SEQUENCE [LARGE SCALE GENOMIC DNA]</scope>
    <source>
        <strain evidence="5 6">HannoverDv2000</strain>
    </source>
</reference>
<dbReference type="EMBL" id="KN716224">
    <property type="protein sequence ID" value="KJH49769.1"/>
    <property type="molecule type" value="Genomic_DNA"/>
</dbReference>
<keyword evidence="3" id="KW-0687">Ribonucleoprotein</keyword>
<reference evidence="6" key="2">
    <citation type="journal article" date="2016" name="Sci. Rep.">
        <title>Dictyocaulus viviparus genome, variome and transcriptome elucidate lungworm biology and support future intervention.</title>
        <authorList>
            <person name="McNulty S.N."/>
            <person name="Strube C."/>
            <person name="Rosa B.A."/>
            <person name="Martin J.C."/>
            <person name="Tyagi R."/>
            <person name="Choi Y.J."/>
            <person name="Wang Q."/>
            <person name="Hallsworth Pepin K."/>
            <person name="Zhang X."/>
            <person name="Ozersky P."/>
            <person name="Wilson R.K."/>
            <person name="Sternberg P.W."/>
            <person name="Gasser R.B."/>
            <person name="Mitreva M."/>
        </authorList>
    </citation>
    <scope>NUCLEOTIDE SEQUENCE [LARGE SCALE GENOMIC DNA]</scope>
    <source>
        <strain evidence="6">HannoverDv2000</strain>
    </source>
</reference>
<evidence type="ECO:0000256" key="4">
    <source>
        <dbReference type="ARBA" id="ARBA00035335"/>
    </source>
</evidence>
<dbReference type="STRING" id="29172.A0A0D8Y159"/>
<dbReference type="PANTHER" id="PTHR23413">
    <property type="entry name" value="60S RIBOSOMAL PROTEIN L32 AND DNA-DIRECTED RNA POLYMERASE II, SUBUNIT N"/>
    <property type="match status" value="1"/>
</dbReference>
<evidence type="ECO:0000256" key="2">
    <source>
        <dbReference type="ARBA" id="ARBA00022980"/>
    </source>
</evidence>